<evidence type="ECO:0008006" key="5">
    <source>
        <dbReference type="Google" id="ProtNLM"/>
    </source>
</evidence>
<evidence type="ECO:0000313" key="4">
    <source>
        <dbReference type="Proteomes" id="UP000245461"/>
    </source>
</evidence>
<evidence type="ECO:0000256" key="2">
    <source>
        <dbReference type="SAM" id="SignalP"/>
    </source>
</evidence>
<evidence type="ECO:0000313" key="3">
    <source>
        <dbReference type="EMBL" id="PWR25123.1"/>
    </source>
</evidence>
<feature type="signal peptide" evidence="2">
    <location>
        <begin position="1"/>
        <end position="17"/>
    </location>
</feature>
<dbReference type="AlphaFoldDB" id="A0A317EI72"/>
<dbReference type="PROSITE" id="PS51257">
    <property type="entry name" value="PROKAR_LIPOPROTEIN"/>
    <property type="match status" value="1"/>
</dbReference>
<dbReference type="RefSeq" id="WP_109903251.1">
    <property type="nucleotide sequence ID" value="NZ_QGLE01000002.1"/>
</dbReference>
<comment type="caution">
    <text evidence="3">The sequence shown here is derived from an EMBL/GenBank/DDBJ whole genome shotgun (WGS) entry which is preliminary data.</text>
</comment>
<reference evidence="3 4" key="1">
    <citation type="submission" date="2018-05" db="EMBL/GenBank/DDBJ databases">
        <title>Zavarzinia sp. HR-AS.</title>
        <authorList>
            <person name="Lee Y."/>
            <person name="Jeon C.O."/>
        </authorList>
    </citation>
    <scope>NUCLEOTIDE SEQUENCE [LARGE SCALE GENOMIC DNA]</scope>
    <source>
        <strain evidence="3 4">HR-AS</strain>
    </source>
</reference>
<feature type="chain" id="PRO_5016273759" description="Argininosuccinate lyase" evidence="2">
    <location>
        <begin position="18"/>
        <end position="61"/>
    </location>
</feature>
<protein>
    <recommendedName>
        <fullName evidence="5">Argininosuccinate lyase</fullName>
    </recommendedName>
</protein>
<keyword evidence="2" id="KW-0732">Signal</keyword>
<dbReference type="Proteomes" id="UP000245461">
    <property type="component" value="Unassembled WGS sequence"/>
</dbReference>
<name>A0A317EI72_9PROT</name>
<gene>
    <name evidence="3" type="ORF">DKG74_04990</name>
</gene>
<dbReference type="EMBL" id="QGLE01000002">
    <property type="protein sequence ID" value="PWR25123.1"/>
    <property type="molecule type" value="Genomic_DNA"/>
</dbReference>
<proteinExistence type="predicted"/>
<feature type="region of interest" description="Disordered" evidence="1">
    <location>
        <begin position="21"/>
        <end position="61"/>
    </location>
</feature>
<accession>A0A317EI72</accession>
<sequence length="61" mass="6232">MRKLALCLMIVTLTGLAACGKRGAPIRPGTTGPAAGIPETIHPTSSSPQTDYPLPGSRTSN</sequence>
<keyword evidence="4" id="KW-1185">Reference proteome</keyword>
<dbReference type="OrthoDB" id="7907884at2"/>
<organism evidence="3 4">
    <name type="scientific">Zavarzinia aquatilis</name>
    <dbReference type="NCBI Taxonomy" id="2211142"/>
    <lineage>
        <taxon>Bacteria</taxon>
        <taxon>Pseudomonadati</taxon>
        <taxon>Pseudomonadota</taxon>
        <taxon>Alphaproteobacteria</taxon>
        <taxon>Rhodospirillales</taxon>
        <taxon>Zavarziniaceae</taxon>
        <taxon>Zavarzinia</taxon>
    </lineage>
</organism>
<evidence type="ECO:0000256" key="1">
    <source>
        <dbReference type="SAM" id="MobiDB-lite"/>
    </source>
</evidence>